<gene>
    <name evidence="2" type="ORF">COA71_09130</name>
</gene>
<dbReference type="InterPro" id="IPR036182">
    <property type="entry name" value="PCuAC_sf"/>
</dbReference>
<proteinExistence type="predicted"/>
<dbReference type="SUPFAM" id="SSF110087">
    <property type="entry name" value="DR1885-like metal-binding protein"/>
    <property type="match status" value="1"/>
</dbReference>
<feature type="chain" id="PRO_5012043013" description="Copper chaperone PCu(A)C" evidence="1">
    <location>
        <begin position="28"/>
        <end position="174"/>
    </location>
</feature>
<dbReference type="AlphaFoldDB" id="A0A2A5CCD6"/>
<name>A0A2A5CCD6_9GAMM</name>
<keyword evidence="1" id="KW-0732">Signal</keyword>
<dbReference type="Gene3D" id="2.60.40.1890">
    <property type="entry name" value="PCu(A)C copper chaperone"/>
    <property type="match status" value="1"/>
</dbReference>
<evidence type="ECO:0000313" key="2">
    <source>
        <dbReference type="EMBL" id="PCJ41195.1"/>
    </source>
</evidence>
<protein>
    <recommendedName>
        <fullName evidence="4">Copper chaperone PCu(A)C</fullName>
    </recommendedName>
</protein>
<evidence type="ECO:0000256" key="1">
    <source>
        <dbReference type="SAM" id="SignalP"/>
    </source>
</evidence>
<evidence type="ECO:0008006" key="4">
    <source>
        <dbReference type="Google" id="ProtNLM"/>
    </source>
</evidence>
<sequence length="174" mass="19147">MNLNITKLSKVFIVPLAMLFFQTTAYAQPVMVPGFMGIESFYIENSGSDTANAYFTIVNFDDEPMRILSASGDAFGNAIITGTNNEELEYIEIMPNERVVMAPSSMYFQLSDLGDSLIVGETHEITLLIRRGREAGEMVEETTRGAGGAFSGGRLRDAGIINEKEYVVKVPVRN</sequence>
<accession>A0A2A5CCD6</accession>
<comment type="caution">
    <text evidence="2">The sequence shown here is derived from an EMBL/GenBank/DDBJ whole genome shotgun (WGS) entry which is preliminary data.</text>
</comment>
<reference evidence="3" key="1">
    <citation type="submission" date="2017-08" db="EMBL/GenBank/DDBJ databases">
        <title>A dynamic microbial community with high functional redundancy inhabits the cold, oxic subseafloor aquifer.</title>
        <authorList>
            <person name="Tully B.J."/>
            <person name="Wheat C.G."/>
            <person name="Glazer B.T."/>
            <person name="Huber J.A."/>
        </authorList>
    </citation>
    <scope>NUCLEOTIDE SEQUENCE [LARGE SCALE GENOMIC DNA]</scope>
</reference>
<evidence type="ECO:0000313" key="3">
    <source>
        <dbReference type="Proteomes" id="UP000228987"/>
    </source>
</evidence>
<dbReference type="Proteomes" id="UP000228987">
    <property type="component" value="Unassembled WGS sequence"/>
</dbReference>
<organism evidence="2 3">
    <name type="scientific">SAR86 cluster bacterium</name>
    <dbReference type="NCBI Taxonomy" id="2030880"/>
    <lineage>
        <taxon>Bacteria</taxon>
        <taxon>Pseudomonadati</taxon>
        <taxon>Pseudomonadota</taxon>
        <taxon>Gammaproteobacteria</taxon>
        <taxon>SAR86 cluster</taxon>
    </lineage>
</organism>
<dbReference type="EMBL" id="NVWI01000006">
    <property type="protein sequence ID" value="PCJ41195.1"/>
    <property type="molecule type" value="Genomic_DNA"/>
</dbReference>
<feature type="signal peptide" evidence="1">
    <location>
        <begin position="1"/>
        <end position="27"/>
    </location>
</feature>